<sequence>MARSAVSLLITCALAAALVMAISTVTESFVGGAAQQGHRVAQRAPEVAMRFFNFEPATTTTTPPPPELLADANYVVGITAFFFLSVAANAKGFFGPW</sequence>
<feature type="transmembrane region" description="Helical" evidence="1">
    <location>
        <begin position="74"/>
        <end position="94"/>
    </location>
</feature>
<feature type="signal peptide" evidence="2">
    <location>
        <begin position="1"/>
        <end position="21"/>
    </location>
</feature>
<accession>A4UHF1</accession>
<organism evidence="3">
    <name type="scientific">Alexandrium fundyense</name>
    <name type="common">Dinoflagellate</name>
    <dbReference type="NCBI Taxonomy" id="2932"/>
    <lineage>
        <taxon>Eukaryota</taxon>
        <taxon>Sar</taxon>
        <taxon>Alveolata</taxon>
        <taxon>Dinophyceae</taxon>
        <taxon>Gonyaulacales</taxon>
        <taxon>Pyrocystaceae</taxon>
        <taxon>Alexandrium</taxon>
    </lineage>
</organism>
<evidence type="ECO:0000256" key="1">
    <source>
        <dbReference type="SAM" id="Phobius"/>
    </source>
</evidence>
<keyword evidence="1" id="KW-0812">Transmembrane</keyword>
<reference evidence="3" key="1">
    <citation type="journal article" date="2007" name="Proc. Natl. Acad. Sci. U.S.A.">
        <title>Spliced leader RNA trans-splicing in dinoflagellates.</title>
        <authorList>
            <person name="Zhang H."/>
            <person name="Hou Y."/>
            <person name="Miranda L."/>
            <person name="Campbell D.A."/>
            <person name="Sturm N.R."/>
            <person name="Gaasterland T."/>
            <person name="Lin S."/>
        </authorList>
    </citation>
    <scope>NUCLEOTIDE SEQUENCE</scope>
    <source>
        <strain evidence="3">GT-CA28</strain>
    </source>
</reference>
<evidence type="ECO:0000313" key="3">
    <source>
        <dbReference type="EMBL" id="ABO47909.1"/>
    </source>
</evidence>
<keyword evidence="1" id="KW-1133">Transmembrane helix</keyword>
<name>A4UHF1_ALEFU</name>
<protein>
    <submittedName>
        <fullName evidence="3">Uncharacterized protein</fullName>
    </submittedName>
</protein>
<keyword evidence="2" id="KW-0732">Signal</keyword>
<dbReference type="EMBL" id="EF133904">
    <property type="protein sequence ID" value="ABO47909.1"/>
    <property type="molecule type" value="mRNA"/>
</dbReference>
<proteinExistence type="evidence at transcript level"/>
<evidence type="ECO:0000256" key="2">
    <source>
        <dbReference type="SAM" id="SignalP"/>
    </source>
</evidence>
<keyword evidence="1" id="KW-0472">Membrane</keyword>
<dbReference type="AlphaFoldDB" id="A4UHF1"/>
<feature type="chain" id="PRO_5002674547" evidence="2">
    <location>
        <begin position="22"/>
        <end position="97"/>
    </location>
</feature>